<dbReference type="InterPro" id="IPR052955">
    <property type="entry name" value="UPF0703_membrane_permease"/>
</dbReference>
<accession>A0A5D4TRG8</accession>
<proteinExistence type="predicted"/>
<dbReference type="Proteomes" id="UP000324269">
    <property type="component" value="Unassembled WGS sequence"/>
</dbReference>
<dbReference type="InterPro" id="IPR048493">
    <property type="entry name" value="DUF1980_N"/>
</dbReference>
<dbReference type="InterPro" id="IPR048447">
    <property type="entry name" value="DUF1980_C"/>
</dbReference>
<dbReference type="Pfam" id="PF21537">
    <property type="entry name" value="DUF1980_C"/>
    <property type="match status" value="1"/>
</dbReference>
<sequence>MYIDSPIICIKEARGMKPSIQFHTFIRGIILIGYALLVLKLFLTFNLQNFVAPKMHGYMYFALGVFILLGAIQIIRGTSSASAKEHHCDCEGHELPKGFIRSSMVYALFIFPIVVGFLLPDNLLDSSVAAKRGVKVGNSLFSTPPSGEPKGLSQDESVGESSTETEPTLDPYDEFPVEKDFDKLKEIVNKREKIMVRDEQYIQTLSIVDEKLDDFVGKEIQLTGFVYKDEGFAEDELVISRFTVTCCVADASVYGLLARDSGLSKLEPDTWINVSGVIDKVDFNGQAMPVLKNPVFEVIDPPANPYVEEFYIKIE</sequence>
<feature type="transmembrane region" description="Helical" evidence="2">
    <location>
        <begin position="57"/>
        <end position="77"/>
    </location>
</feature>
<keyword evidence="2" id="KW-0472">Membrane</keyword>
<dbReference type="AlphaFoldDB" id="A0A5D4TRG8"/>
<dbReference type="OrthoDB" id="9770408at2"/>
<feature type="transmembrane region" description="Helical" evidence="2">
    <location>
        <begin position="24"/>
        <end position="45"/>
    </location>
</feature>
<dbReference type="EMBL" id="VTEZ01000005">
    <property type="protein sequence ID" value="TYS83571.1"/>
    <property type="molecule type" value="Genomic_DNA"/>
</dbReference>
<keyword evidence="2" id="KW-1133">Transmembrane helix</keyword>
<feature type="region of interest" description="Disordered" evidence="1">
    <location>
        <begin position="140"/>
        <end position="172"/>
    </location>
</feature>
<dbReference type="PANTHER" id="PTHR40047:SF1">
    <property type="entry name" value="UPF0703 PROTEIN YCGQ"/>
    <property type="match status" value="1"/>
</dbReference>
<keyword evidence="2" id="KW-0812">Transmembrane</keyword>
<evidence type="ECO:0000259" key="4">
    <source>
        <dbReference type="Pfam" id="PF21537"/>
    </source>
</evidence>
<evidence type="ECO:0000313" key="6">
    <source>
        <dbReference type="Proteomes" id="UP000324269"/>
    </source>
</evidence>
<gene>
    <name evidence="5" type="ORF">FZC85_16330</name>
</gene>
<evidence type="ECO:0000256" key="1">
    <source>
        <dbReference type="SAM" id="MobiDB-lite"/>
    </source>
</evidence>
<evidence type="ECO:0000259" key="3">
    <source>
        <dbReference type="Pfam" id="PF09323"/>
    </source>
</evidence>
<dbReference type="PANTHER" id="PTHR40047">
    <property type="entry name" value="UPF0703 PROTEIN YCGQ"/>
    <property type="match status" value="1"/>
</dbReference>
<feature type="domain" description="DUF1980" evidence="3">
    <location>
        <begin position="26"/>
        <end position="134"/>
    </location>
</feature>
<reference evidence="5 6" key="1">
    <citation type="submission" date="2019-08" db="EMBL/GenBank/DDBJ databases">
        <title>Bacillus genomes from the desert of Cuatro Cienegas, Coahuila.</title>
        <authorList>
            <person name="Olmedo-Alvarez G."/>
        </authorList>
    </citation>
    <scope>NUCLEOTIDE SEQUENCE [LARGE SCALE GENOMIC DNA]</scope>
    <source>
        <strain evidence="5 6">CH87b_3T</strain>
    </source>
</reference>
<name>A0A5D4TRG8_9BACI</name>
<comment type="caution">
    <text evidence="5">The sequence shown here is derived from an EMBL/GenBank/DDBJ whole genome shotgun (WGS) entry which is preliminary data.</text>
</comment>
<feature type="transmembrane region" description="Helical" evidence="2">
    <location>
        <begin position="98"/>
        <end position="119"/>
    </location>
</feature>
<dbReference type="NCBIfam" id="TIGR03943">
    <property type="entry name" value="TIGR03943 family putative permease subunit"/>
    <property type="match status" value="1"/>
</dbReference>
<dbReference type="InterPro" id="IPR015402">
    <property type="entry name" value="DUF1980"/>
</dbReference>
<dbReference type="Pfam" id="PF09323">
    <property type="entry name" value="DUF1980"/>
    <property type="match status" value="1"/>
</dbReference>
<evidence type="ECO:0000313" key="5">
    <source>
        <dbReference type="EMBL" id="TYS83571.1"/>
    </source>
</evidence>
<protein>
    <submittedName>
        <fullName evidence="5">TIGR03943 family protein</fullName>
    </submittedName>
</protein>
<feature type="compositionally biased region" description="Polar residues" evidence="1">
    <location>
        <begin position="154"/>
        <end position="166"/>
    </location>
</feature>
<organism evidence="5 6">
    <name type="scientific">Rossellomorea aquimaris</name>
    <dbReference type="NCBI Taxonomy" id="189382"/>
    <lineage>
        <taxon>Bacteria</taxon>
        <taxon>Bacillati</taxon>
        <taxon>Bacillota</taxon>
        <taxon>Bacilli</taxon>
        <taxon>Bacillales</taxon>
        <taxon>Bacillaceae</taxon>
        <taxon>Rossellomorea</taxon>
    </lineage>
</organism>
<evidence type="ECO:0000256" key="2">
    <source>
        <dbReference type="SAM" id="Phobius"/>
    </source>
</evidence>
<feature type="domain" description="DUF1980" evidence="4">
    <location>
        <begin position="176"/>
        <end position="307"/>
    </location>
</feature>